<organism evidence="1 2">
    <name type="scientific">Diphasiastrum complanatum</name>
    <name type="common">Issler's clubmoss</name>
    <name type="synonym">Lycopodium complanatum</name>
    <dbReference type="NCBI Taxonomy" id="34168"/>
    <lineage>
        <taxon>Eukaryota</taxon>
        <taxon>Viridiplantae</taxon>
        <taxon>Streptophyta</taxon>
        <taxon>Embryophyta</taxon>
        <taxon>Tracheophyta</taxon>
        <taxon>Lycopodiopsida</taxon>
        <taxon>Lycopodiales</taxon>
        <taxon>Lycopodiaceae</taxon>
        <taxon>Lycopodioideae</taxon>
        <taxon>Diphasiastrum</taxon>
    </lineage>
</organism>
<proteinExistence type="predicted"/>
<gene>
    <name evidence="1" type="ORF">O6H91_18G013400</name>
</gene>
<comment type="caution">
    <text evidence="1">The sequence shown here is derived from an EMBL/GenBank/DDBJ whole genome shotgun (WGS) entry which is preliminary data.</text>
</comment>
<name>A0ACC2AZ48_DIPCM</name>
<dbReference type="Proteomes" id="UP001162992">
    <property type="component" value="Chromosome 18"/>
</dbReference>
<reference evidence="2" key="1">
    <citation type="journal article" date="2024" name="Proc. Natl. Acad. Sci. U.S.A.">
        <title>Extraordinary preservation of gene collinearity over three hundred million years revealed in homosporous lycophytes.</title>
        <authorList>
            <person name="Li C."/>
            <person name="Wickell D."/>
            <person name="Kuo L.Y."/>
            <person name="Chen X."/>
            <person name="Nie B."/>
            <person name="Liao X."/>
            <person name="Peng D."/>
            <person name="Ji J."/>
            <person name="Jenkins J."/>
            <person name="Williams M."/>
            <person name="Shu S."/>
            <person name="Plott C."/>
            <person name="Barry K."/>
            <person name="Rajasekar S."/>
            <person name="Grimwood J."/>
            <person name="Han X."/>
            <person name="Sun S."/>
            <person name="Hou Z."/>
            <person name="He W."/>
            <person name="Dai G."/>
            <person name="Sun C."/>
            <person name="Schmutz J."/>
            <person name="Leebens-Mack J.H."/>
            <person name="Li F.W."/>
            <person name="Wang L."/>
        </authorList>
    </citation>
    <scope>NUCLEOTIDE SEQUENCE [LARGE SCALE GENOMIC DNA]</scope>
    <source>
        <strain evidence="2">cv. PW_Plant_1</strain>
    </source>
</reference>
<keyword evidence="2" id="KW-1185">Reference proteome</keyword>
<evidence type="ECO:0000313" key="1">
    <source>
        <dbReference type="EMBL" id="KAJ7522482.1"/>
    </source>
</evidence>
<dbReference type="EMBL" id="CM055109">
    <property type="protein sequence ID" value="KAJ7522482.1"/>
    <property type="molecule type" value="Genomic_DNA"/>
</dbReference>
<evidence type="ECO:0000313" key="2">
    <source>
        <dbReference type="Proteomes" id="UP001162992"/>
    </source>
</evidence>
<protein>
    <submittedName>
        <fullName evidence="1">Uncharacterized protein</fullName>
    </submittedName>
</protein>
<accession>A0ACC2AZ48</accession>
<sequence length="512" mass="57725">MADTLLLLYLLFLLANSVEVWTEDHSSQFTKRTVRRTDFPSDFVFGAGSSAYQYEGAAKVGGRGPSILDVYAHTPGQVKDGSSGDVADDQFHRYKSDVELMKDLNLDAYRLSISWTRLFPEGRGNQINQAGVDHYNRVFDTLLEKGLRPFVTLQHFDTPQALEESYGGMLSMQFVEDYAKYAEACFEAFGDRVKNWITLNEPHITAWFGYSTGILPPQRCSAAFGNCTIGNSSTEPYIVAHHCLLAHAAAVAIYRRRFQARQGGSIGITLYAKSYEPLQNNSKDIAAVQRAHDFEIGWFLDPIMFGKYPTSMQYLVAHRLPKFTKDQLRAVKGSIDFIGLNHYTTMYVKAVPKPTQPGQIGYPIDSQSLQTAYRDGVAIGPLVNGHNIVPRGMRILVNYVKARYGDIPIVITENGISQIDNGSLSRAEALHDVVRVNYHKDYLLELVAGIRDGAKVKGYFAWSLLDNWEFGFGFTIKYGLYYVDYEKNLTRYPKDSALWFKQFLAHSCKFVD</sequence>